<evidence type="ECO:0000259" key="2">
    <source>
        <dbReference type="PROSITE" id="PS50942"/>
    </source>
</evidence>
<proteinExistence type="predicted"/>
<gene>
    <name evidence="3" type="ORF">MENT_LOCUS15689</name>
</gene>
<dbReference type="GO" id="GO:0030276">
    <property type="term" value="F:clathrin binding"/>
    <property type="evidence" value="ECO:0007669"/>
    <property type="project" value="TreeGrafter"/>
</dbReference>
<dbReference type="GO" id="GO:0005768">
    <property type="term" value="C:endosome"/>
    <property type="evidence" value="ECO:0007669"/>
    <property type="project" value="TreeGrafter"/>
</dbReference>
<protein>
    <recommendedName>
        <fullName evidence="2">ENTH domain-containing protein</fullName>
    </recommendedName>
</protein>
<comment type="caution">
    <text evidence="3">The sequence shown here is derived from an EMBL/GenBank/DDBJ whole genome shotgun (WGS) entry which is preliminary data.</text>
</comment>
<dbReference type="PANTHER" id="PTHR12276:SF45">
    <property type="entry name" value="CLATHRIN INTERACTOR 1"/>
    <property type="match status" value="1"/>
</dbReference>
<feature type="compositionally biased region" description="Acidic residues" evidence="1">
    <location>
        <begin position="264"/>
        <end position="273"/>
    </location>
</feature>
<dbReference type="GO" id="GO:0030125">
    <property type="term" value="C:clathrin vesicle coat"/>
    <property type="evidence" value="ECO:0007669"/>
    <property type="project" value="TreeGrafter"/>
</dbReference>
<evidence type="ECO:0000313" key="3">
    <source>
        <dbReference type="EMBL" id="CAD2162902.1"/>
    </source>
</evidence>
<accession>A0A6V7UR41</accession>
<dbReference type="SUPFAM" id="SSF48464">
    <property type="entry name" value="ENTH/VHS domain"/>
    <property type="match status" value="1"/>
</dbReference>
<sequence length="532" mass="59439">MSELLQGIASLTKSVQQTLNSYEVRKLGDKVQGYVMNFTETEQKVREATNEDPWGPTGPEMQEIASLTFQYDQFTEVMGMLWKRLLQDNKMAWRRVYKSLILLNYLLKNGSERVISTARDHSFEMRALESYKCVDERGKDEGANVRHRVKLILELLNDDELLRNERRKAKADGREKYQGFSKDDMLYRGGSNSSKFDSFERWNEKKVEKDEREEKQKEWKSTSRSGSNSARREVTAFDFDTADNSRSRASGSPELGIRERTPEPLDEAEDEEFGDFTSARAAVPTNGKQTIPTFSSSKNISLANSKPVGGVGGGDVDLLGLDLIGDSTTNKTTKIQQNFGNFDPFSSSKNPFSSSKNLPESNIIFIERPKSQQQQQSISPIAPQNVNTTNFVQSTPSIPSAAPELLDLFSAPTQPIIQNEFMSPAIQKSTLTSTNQIDNLLNSVQIPQQEVFSNISSLATAQLTTTTTNSTTIKNQPKLPKTWEDFKGKVNIDFDNLSLKSPVKATPTLNELKKSSSGGQNISSSSGLGQWQ</sequence>
<evidence type="ECO:0000313" key="4">
    <source>
        <dbReference type="Proteomes" id="UP000580250"/>
    </source>
</evidence>
<dbReference type="PROSITE" id="PS50942">
    <property type="entry name" value="ENTH"/>
    <property type="match status" value="1"/>
</dbReference>
<dbReference type="PANTHER" id="PTHR12276">
    <property type="entry name" value="EPSIN/ENT-RELATED"/>
    <property type="match status" value="1"/>
</dbReference>
<dbReference type="Proteomes" id="UP000580250">
    <property type="component" value="Unassembled WGS sequence"/>
</dbReference>
<feature type="compositionally biased region" description="Basic and acidic residues" evidence="1">
    <location>
        <begin position="197"/>
        <end position="221"/>
    </location>
</feature>
<dbReference type="OrthoDB" id="4033880at2759"/>
<dbReference type="InterPro" id="IPR013809">
    <property type="entry name" value="ENTH"/>
</dbReference>
<feature type="compositionally biased region" description="Low complexity" evidence="1">
    <location>
        <begin position="515"/>
        <end position="532"/>
    </location>
</feature>
<dbReference type="FunFam" id="1.25.40.90:FF:000006">
    <property type="entry name" value="Clathrin interactor 1"/>
    <property type="match status" value="1"/>
</dbReference>
<dbReference type="GO" id="GO:0005543">
    <property type="term" value="F:phospholipid binding"/>
    <property type="evidence" value="ECO:0007669"/>
    <property type="project" value="TreeGrafter"/>
</dbReference>
<organism evidence="3 4">
    <name type="scientific">Meloidogyne enterolobii</name>
    <name type="common">Root-knot nematode worm</name>
    <name type="synonym">Meloidogyne mayaguensis</name>
    <dbReference type="NCBI Taxonomy" id="390850"/>
    <lineage>
        <taxon>Eukaryota</taxon>
        <taxon>Metazoa</taxon>
        <taxon>Ecdysozoa</taxon>
        <taxon>Nematoda</taxon>
        <taxon>Chromadorea</taxon>
        <taxon>Rhabditida</taxon>
        <taxon>Tylenchina</taxon>
        <taxon>Tylenchomorpha</taxon>
        <taxon>Tylenchoidea</taxon>
        <taxon>Meloidogynidae</taxon>
        <taxon>Meloidogyninae</taxon>
        <taxon>Meloidogyne</taxon>
    </lineage>
</organism>
<dbReference type="GO" id="GO:0005886">
    <property type="term" value="C:plasma membrane"/>
    <property type="evidence" value="ECO:0007669"/>
    <property type="project" value="TreeGrafter"/>
</dbReference>
<dbReference type="EMBL" id="CAJEWN010000094">
    <property type="protein sequence ID" value="CAD2162902.1"/>
    <property type="molecule type" value="Genomic_DNA"/>
</dbReference>
<reference evidence="3 4" key="1">
    <citation type="submission" date="2020-08" db="EMBL/GenBank/DDBJ databases">
        <authorList>
            <person name="Koutsovoulos G."/>
            <person name="Danchin GJ E."/>
        </authorList>
    </citation>
    <scope>NUCLEOTIDE SEQUENCE [LARGE SCALE GENOMIC DNA]</scope>
</reference>
<feature type="region of interest" description="Disordered" evidence="1">
    <location>
        <begin position="193"/>
        <end position="273"/>
    </location>
</feature>
<dbReference type="GO" id="GO:0006897">
    <property type="term" value="P:endocytosis"/>
    <property type="evidence" value="ECO:0007669"/>
    <property type="project" value="TreeGrafter"/>
</dbReference>
<dbReference type="AlphaFoldDB" id="A0A6V7UR41"/>
<feature type="domain" description="ENTH" evidence="2">
    <location>
        <begin position="33"/>
        <end position="166"/>
    </location>
</feature>
<evidence type="ECO:0000256" key="1">
    <source>
        <dbReference type="SAM" id="MobiDB-lite"/>
    </source>
</evidence>
<dbReference type="Pfam" id="PF01417">
    <property type="entry name" value="ENTH"/>
    <property type="match status" value="1"/>
</dbReference>
<dbReference type="SMART" id="SM00273">
    <property type="entry name" value="ENTH"/>
    <property type="match status" value="1"/>
</dbReference>
<feature type="region of interest" description="Disordered" evidence="1">
    <location>
        <begin position="509"/>
        <end position="532"/>
    </location>
</feature>
<dbReference type="Gene3D" id="1.25.40.90">
    <property type="match status" value="1"/>
</dbReference>
<name>A0A6V7UR41_MELEN</name>
<dbReference type="InterPro" id="IPR008942">
    <property type="entry name" value="ENTH_VHS"/>
</dbReference>